<keyword evidence="4" id="KW-1185">Reference proteome</keyword>
<evidence type="ECO:0000256" key="2">
    <source>
        <dbReference type="SAM" id="SignalP"/>
    </source>
</evidence>
<protein>
    <submittedName>
        <fullName evidence="3">Uncharacterized protein</fullName>
    </submittedName>
</protein>
<evidence type="ECO:0000313" key="3">
    <source>
        <dbReference type="EMBL" id="OWK45128.1"/>
    </source>
</evidence>
<proteinExistence type="predicted"/>
<name>A0A225E2W1_9BACT</name>
<comment type="caution">
    <text evidence="3">The sequence shown here is derived from an EMBL/GenBank/DDBJ whole genome shotgun (WGS) entry which is preliminary data.</text>
</comment>
<feature type="chain" id="PRO_5012352740" evidence="2">
    <location>
        <begin position="19"/>
        <end position="421"/>
    </location>
</feature>
<sequence length="421" mass="46153">MVLRVLLAILGCALGASASLGAEPEAKPRADAGTAKKIASLKHASSTISDEDYHLFLLPPLPRRVGDLICPPIGVLSDPLVDDRATEFVHVLVEVKRHKSRPGCTLRTGPMACGSRGYPPRGCPCSASGYQKYQVRRRASWLFHDFIPRPGTQCRHDRARRRVRQEPHRPVAVQEVGPAAVQTPEVVPVARVVGSPWAVERTRARVGVDDEWRLKVVHRPGRAGEDLSSPSRLVPLTGLCGVRRRTLGNVNRIRSSVSDVRQADYLMPVKPATRSLLLRQDVGSKARTGHSDVRRQRHRPTGGSREWPRETLVGWANECGDGGRVARVRRIEVRQSLGPTSGRSLVVQGLLLKIRQNIGHPRQNLVRRGRADGGGVHAKAAVRKTPARGVVVVKADTQLPQTILASRTTGGVPGRLHRWQC</sequence>
<reference evidence="4" key="1">
    <citation type="submission" date="2017-06" db="EMBL/GenBank/DDBJ databases">
        <title>Genome analysis of Fimbriiglobus ruber SP5, the first member of the order Planctomycetales with confirmed chitinolytic capability.</title>
        <authorList>
            <person name="Ravin N.V."/>
            <person name="Rakitin A.L."/>
            <person name="Ivanova A.A."/>
            <person name="Beletsky A.V."/>
            <person name="Kulichevskaya I.S."/>
            <person name="Mardanov A.V."/>
            <person name="Dedysh S.N."/>
        </authorList>
    </citation>
    <scope>NUCLEOTIDE SEQUENCE [LARGE SCALE GENOMIC DNA]</scope>
    <source>
        <strain evidence="4">SP5</strain>
    </source>
</reference>
<evidence type="ECO:0000256" key="1">
    <source>
        <dbReference type="SAM" id="MobiDB-lite"/>
    </source>
</evidence>
<gene>
    <name evidence="3" type="ORF">FRUB_01459</name>
</gene>
<accession>A0A225E2W1</accession>
<keyword evidence="2" id="KW-0732">Signal</keyword>
<dbReference type="Proteomes" id="UP000214646">
    <property type="component" value="Unassembled WGS sequence"/>
</dbReference>
<evidence type="ECO:0000313" key="4">
    <source>
        <dbReference type="Proteomes" id="UP000214646"/>
    </source>
</evidence>
<feature type="region of interest" description="Disordered" evidence="1">
    <location>
        <begin position="283"/>
        <end position="307"/>
    </location>
</feature>
<dbReference type="AlphaFoldDB" id="A0A225E2W1"/>
<organism evidence="3 4">
    <name type="scientific">Fimbriiglobus ruber</name>
    <dbReference type="NCBI Taxonomy" id="1908690"/>
    <lineage>
        <taxon>Bacteria</taxon>
        <taxon>Pseudomonadati</taxon>
        <taxon>Planctomycetota</taxon>
        <taxon>Planctomycetia</taxon>
        <taxon>Gemmatales</taxon>
        <taxon>Gemmataceae</taxon>
        <taxon>Fimbriiglobus</taxon>
    </lineage>
</organism>
<dbReference type="EMBL" id="NIDE01000002">
    <property type="protein sequence ID" value="OWK45128.1"/>
    <property type="molecule type" value="Genomic_DNA"/>
</dbReference>
<feature type="signal peptide" evidence="2">
    <location>
        <begin position="1"/>
        <end position="18"/>
    </location>
</feature>